<evidence type="ECO:0008006" key="7">
    <source>
        <dbReference type="Google" id="ProtNLM"/>
    </source>
</evidence>
<evidence type="ECO:0000313" key="5">
    <source>
        <dbReference type="EMBL" id="OAD79898.1"/>
    </source>
</evidence>
<dbReference type="InterPro" id="IPR045851">
    <property type="entry name" value="AMP-bd_C_sf"/>
</dbReference>
<dbReference type="Gene3D" id="3.30.300.30">
    <property type="match status" value="1"/>
</dbReference>
<dbReference type="InParanoid" id="A0A167QLW2"/>
<organism evidence="5 6">
    <name type="scientific">Phycomyces blakesleeanus (strain ATCC 8743b / DSM 1359 / FGSC 10004 / NBRC 33097 / NRRL 1555)</name>
    <dbReference type="NCBI Taxonomy" id="763407"/>
    <lineage>
        <taxon>Eukaryota</taxon>
        <taxon>Fungi</taxon>
        <taxon>Fungi incertae sedis</taxon>
        <taxon>Mucoromycota</taxon>
        <taxon>Mucoromycotina</taxon>
        <taxon>Mucoromycetes</taxon>
        <taxon>Mucorales</taxon>
        <taxon>Phycomycetaceae</taxon>
        <taxon>Phycomyces</taxon>
    </lineage>
</organism>
<dbReference type="InterPro" id="IPR025110">
    <property type="entry name" value="AMP-bd_C"/>
</dbReference>
<dbReference type="GeneID" id="28991210"/>
<dbReference type="RefSeq" id="XP_018297938.1">
    <property type="nucleotide sequence ID" value="XM_018430304.1"/>
</dbReference>
<evidence type="ECO:0000313" key="6">
    <source>
        <dbReference type="Proteomes" id="UP000077315"/>
    </source>
</evidence>
<evidence type="ECO:0000256" key="1">
    <source>
        <dbReference type="ARBA" id="ARBA00006432"/>
    </source>
</evidence>
<sequence length="535" mass="59743">MYYSNEPTKDYPAISIFEALFEQETNVSDDQKLYVDCDNTEEYLTRASLKRDILLFAQGLKNKYNFGPGDIMAICAPNHASATTACVRALEGPERVVMDITLVRPKLIISHKDTIKAVELAAQNIGLDDTHILLFGNESIKGFKPFRSVLMNHSVLATPVKLTPKELSTEPAYLYYTSGTSGVKKATIITHSNVVAMMYANDPWVPPGTPYLAYSNNAHISGLASAMTLSIMHGIRTYFLRNFSIQRMCEAVQKYKIRFIMSQAWVGAALTKESFVSNYDLSSLLLILSAGSFLDQTTMARFRERHNFGLSSVFGMTEVMSCIKISREAHIRGSVGRLYPGMIAKIIDDNGEEATNGSPGELCLKGPTVTPGYYSDPKATAATIDKDNFFHSGDLFRVDEEGYFYYMSRMKDRITYYFYEFSPPEIEDVVAKVSECCVVGVYSEELGTELPKAFVVLSNRQSPKVTEEEIRAYAEDRLPEYLRLKGGVVIIDALPLTFMGKVDRSILRQQTGSLVPLKHQKVNSILNLPSIISIE</sequence>
<gene>
    <name evidence="5" type="ORF">PHYBLDRAFT_139909</name>
</gene>
<dbReference type="SUPFAM" id="SSF56801">
    <property type="entry name" value="Acetyl-CoA synthetase-like"/>
    <property type="match status" value="1"/>
</dbReference>
<comment type="similarity">
    <text evidence="1">Belongs to the ATP-dependent AMP-binding enzyme family.</text>
</comment>
<proteinExistence type="inferred from homology"/>
<dbReference type="EMBL" id="KV440972">
    <property type="protein sequence ID" value="OAD79898.1"/>
    <property type="molecule type" value="Genomic_DNA"/>
</dbReference>
<evidence type="ECO:0000256" key="2">
    <source>
        <dbReference type="ARBA" id="ARBA00022598"/>
    </source>
</evidence>
<dbReference type="Proteomes" id="UP000077315">
    <property type="component" value="Unassembled WGS sequence"/>
</dbReference>
<dbReference type="OrthoDB" id="6509636at2759"/>
<dbReference type="STRING" id="763407.A0A167QLW2"/>
<dbReference type="PANTHER" id="PTHR24096:SF149">
    <property type="entry name" value="AMP-BINDING DOMAIN-CONTAINING PROTEIN-RELATED"/>
    <property type="match status" value="1"/>
</dbReference>
<keyword evidence="6" id="KW-1185">Reference proteome</keyword>
<dbReference type="InterPro" id="IPR000873">
    <property type="entry name" value="AMP-dep_synth/lig_dom"/>
</dbReference>
<dbReference type="GO" id="GO:0016405">
    <property type="term" value="F:CoA-ligase activity"/>
    <property type="evidence" value="ECO:0007669"/>
    <property type="project" value="TreeGrafter"/>
</dbReference>
<feature type="domain" description="AMP-binding enzyme C-terminal" evidence="4">
    <location>
        <begin position="431"/>
        <end position="501"/>
    </location>
</feature>
<evidence type="ECO:0000259" key="3">
    <source>
        <dbReference type="Pfam" id="PF00501"/>
    </source>
</evidence>
<accession>A0A167QLW2</accession>
<feature type="domain" description="AMP-dependent synthetase/ligase" evidence="3">
    <location>
        <begin position="30"/>
        <end position="374"/>
    </location>
</feature>
<dbReference type="Gene3D" id="3.40.50.12780">
    <property type="entry name" value="N-terminal domain of ligase-like"/>
    <property type="match status" value="1"/>
</dbReference>
<dbReference type="Pfam" id="PF13193">
    <property type="entry name" value="AMP-binding_C"/>
    <property type="match status" value="1"/>
</dbReference>
<protein>
    <recommendedName>
        <fullName evidence="7">AMP-dependent synthetase/ligase domain-containing protein</fullName>
    </recommendedName>
</protein>
<keyword evidence="2" id="KW-0436">Ligase</keyword>
<reference evidence="6" key="1">
    <citation type="submission" date="2015-06" db="EMBL/GenBank/DDBJ databases">
        <title>Expansion of signal transduction pathways in fungi by whole-genome duplication.</title>
        <authorList>
            <consortium name="DOE Joint Genome Institute"/>
            <person name="Corrochano L.M."/>
            <person name="Kuo A."/>
            <person name="Marcet-Houben M."/>
            <person name="Polaino S."/>
            <person name="Salamov A."/>
            <person name="Villalobos J.M."/>
            <person name="Alvarez M.I."/>
            <person name="Avalos J."/>
            <person name="Benito E.P."/>
            <person name="Benoit I."/>
            <person name="Burger G."/>
            <person name="Camino L.P."/>
            <person name="Canovas D."/>
            <person name="Cerda-Olmedo E."/>
            <person name="Cheng J.-F."/>
            <person name="Dominguez A."/>
            <person name="Elias M."/>
            <person name="Eslava A.P."/>
            <person name="Glaser F."/>
            <person name="Grimwood J."/>
            <person name="Gutierrez G."/>
            <person name="Heitman J."/>
            <person name="Henrissat B."/>
            <person name="Iturriaga E.A."/>
            <person name="Lang B.F."/>
            <person name="Lavin J.L."/>
            <person name="Lee S."/>
            <person name="Li W."/>
            <person name="Lindquist E."/>
            <person name="Lopez-Garcia S."/>
            <person name="Luque E.M."/>
            <person name="Marcos A.T."/>
            <person name="Martin J."/>
            <person name="McCluskey K."/>
            <person name="Medina H.R."/>
            <person name="Miralles-Duran A."/>
            <person name="Miyazaki A."/>
            <person name="Munoz-Torres E."/>
            <person name="Oguiza J.A."/>
            <person name="Ohm R."/>
            <person name="Olmedo M."/>
            <person name="Orejas M."/>
            <person name="Ortiz-Castellanos L."/>
            <person name="Pisabarro A.G."/>
            <person name="Rodriguez-Romero J."/>
            <person name="Ruiz-Herrera J."/>
            <person name="Ruiz-Vazquez R."/>
            <person name="Sanz C."/>
            <person name="Schackwitz W."/>
            <person name="Schmutz J."/>
            <person name="Shahriari M."/>
            <person name="Shelest E."/>
            <person name="Silva-Franco F."/>
            <person name="Soanes D."/>
            <person name="Syed K."/>
            <person name="Tagua V.G."/>
            <person name="Talbot N.J."/>
            <person name="Thon M."/>
            <person name="De vries R.P."/>
            <person name="Wiebenga A."/>
            <person name="Yadav J.S."/>
            <person name="Braun E.L."/>
            <person name="Baker S."/>
            <person name="Garre V."/>
            <person name="Horwitz B."/>
            <person name="Torres-Martinez S."/>
            <person name="Idnurm A."/>
            <person name="Herrera-Estrella A."/>
            <person name="Gabaldon T."/>
            <person name="Grigoriev I.V."/>
        </authorList>
    </citation>
    <scope>NUCLEOTIDE SEQUENCE [LARGE SCALE GENOMIC DNA]</scope>
    <source>
        <strain evidence="6">NRRL 1555(-)</strain>
    </source>
</reference>
<dbReference type="PANTHER" id="PTHR24096">
    <property type="entry name" value="LONG-CHAIN-FATTY-ACID--COA LIGASE"/>
    <property type="match status" value="1"/>
</dbReference>
<dbReference type="VEuPathDB" id="FungiDB:PHYBLDRAFT_139909"/>
<name>A0A167QLW2_PHYB8</name>
<dbReference type="InterPro" id="IPR042099">
    <property type="entry name" value="ANL_N_sf"/>
</dbReference>
<dbReference type="Pfam" id="PF00501">
    <property type="entry name" value="AMP-binding"/>
    <property type="match status" value="1"/>
</dbReference>
<dbReference type="AlphaFoldDB" id="A0A167QLW2"/>
<evidence type="ECO:0000259" key="4">
    <source>
        <dbReference type="Pfam" id="PF13193"/>
    </source>
</evidence>